<protein>
    <submittedName>
        <fullName evidence="2">Uncharacterized protein</fullName>
    </submittedName>
</protein>
<keyword evidence="3" id="KW-1185">Reference proteome</keyword>
<gene>
    <name evidence="2" type="primary">Acey_s0230.g2955</name>
    <name evidence="2" type="ORF">Y032_0230g2955</name>
</gene>
<name>A0A016SG56_9BILA</name>
<dbReference type="Proteomes" id="UP000024635">
    <property type="component" value="Unassembled WGS sequence"/>
</dbReference>
<keyword evidence="1" id="KW-1133">Transmembrane helix</keyword>
<keyword evidence="1" id="KW-0812">Transmembrane</keyword>
<dbReference type="AlphaFoldDB" id="A0A016SG56"/>
<comment type="caution">
    <text evidence="2">The sequence shown here is derived from an EMBL/GenBank/DDBJ whole genome shotgun (WGS) entry which is preliminary data.</text>
</comment>
<evidence type="ECO:0000313" key="2">
    <source>
        <dbReference type="EMBL" id="EYB89550.1"/>
    </source>
</evidence>
<feature type="transmembrane region" description="Helical" evidence="1">
    <location>
        <begin position="57"/>
        <end position="77"/>
    </location>
</feature>
<evidence type="ECO:0000313" key="3">
    <source>
        <dbReference type="Proteomes" id="UP000024635"/>
    </source>
</evidence>
<keyword evidence="1" id="KW-0472">Membrane</keyword>
<sequence>MIIARYGIKERQLEVTFSCCAVHFPGYSIVKSSTMGEDPEPAMDEGEGEERKSRSKCWMIVVAIVVVAILALCAIAIR</sequence>
<dbReference type="EMBL" id="JARK01001566">
    <property type="protein sequence ID" value="EYB89550.1"/>
    <property type="molecule type" value="Genomic_DNA"/>
</dbReference>
<accession>A0A016SG56</accession>
<reference evidence="3" key="1">
    <citation type="journal article" date="2015" name="Nat. Genet.">
        <title>The genome and transcriptome of the zoonotic hookworm Ancylostoma ceylanicum identify infection-specific gene families.</title>
        <authorList>
            <person name="Schwarz E.M."/>
            <person name="Hu Y."/>
            <person name="Antoshechkin I."/>
            <person name="Miller M.M."/>
            <person name="Sternberg P.W."/>
            <person name="Aroian R.V."/>
        </authorList>
    </citation>
    <scope>NUCLEOTIDE SEQUENCE</scope>
    <source>
        <strain evidence="3">HY135</strain>
    </source>
</reference>
<evidence type="ECO:0000256" key="1">
    <source>
        <dbReference type="SAM" id="Phobius"/>
    </source>
</evidence>
<proteinExistence type="predicted"/>
<organism evidence="2 3">
    <name type="scientific">Ancylostoma ceylanicum</name>
    <dbReference type="NCBI Taxonomy" id="53326"/>
    <lineage>
        <taxon>Eukaryota</taxon>
        <taxon>Metazoa</taxon>
        <taxon>Ecdysozoa</taxon>
        <taxon>Nematoda</taxon>
        <taxon>Chromadorea</taxon>
        <taxon>Rhabditida</taxon>
        <taxon>Rhabditina</taxon>
        <taxon>Rhabditomorpha</taxon>
        <taxon>Strongyloidea</taxon>
        <taxon>Ancylostomatidae</taxon>
        <taxon>Ancylostomatinae</taxon>
        <taxon>Ancylostoma</taxon>
    </lineage>
</organism>